<dbReference type="Pfam" id="PF01381">
    <property type="entry name" value="HTH_3"/>
    <property type="match status" value="1"/>
</dbReference>
<name>W4M7J3_9BACT</name>
<reference evidence="2 3" key="1">
    <citation type="journal article" date="2014" name="Nature">
        <title>An environmental bacterial taxon with a large and distinct metabolic repertoire.</title>
        <authorList>
            <person name="Wilson M.C."/>
            <person name="Mori T."/>
            <person name="Ruckert C."/>
            <person name="Uria A.R."/>
            <person name="Helf M.J."/>
            <person name="Takada K."/>
            <person name="Gernert C."/>
            <person name="Steffens U.A."/>
            <person name="Heycke N."/>
            <person name="Schmitt S."/>
            <person name="Rinke C."/>
            <person name="Helfrich E.J."/>
            <person name="Brachmann A.O."/>
            <person name="Gurgui C."/>
            <person name="Wakimoto T."/>
            <person name="Kracht M."/>
            <person name="Crusemann M."/>
            <person name="Hentschel U."/>
            <person name="Abe I."/>
            <person name="Matsunaga S."/>
            <person name="Kalinowski J."/>
            <person name="Takeyama H."/>
            <person name="Piel J."/>
        </authorList>
    </citation>
    <scope>NUCLEOTIDE SEQUENCE [LARGE SCALE GENOMIC DNA]</scope>
    <source>
        <strain evidence="3">TSY2</strain>
    </source>
</reference>
<dbReference type="InterPro" id="IPR010982">
    <property type="entry name" value="Lambda_DNA-bd_dom_sf"/>
</dbReference>
<proteinExistence type="predicted"/>
<evidence type="ECO:0000313" key="3">
    <source>
        <dbReference type="Proteomes" id="UP000019140"/>
    </source>
</evidence>
<dbReference type="GO" id="GO:0003677">
    <property type="term" value="F:DNA binding"/>
    <property type="evidence" value="ECO:0007669"/>
    <property type="project" value="InterPro"/>
</dbReference>
<keyword evidence="3" id="KW-1185">Reference proteome</keyword>
<feature type="domain" description="HTH cro/C1-type" evidence="1">
    <location>
        <begin position="13"/>
        <end position="67"/>
    </location>
</feature>
<organism evidence="2 3">
    <name type="scientific">Candidatus Entotheonella gemina</name>
    <dbReference type="NCBI Taxonomy" id="1429439"/>
    <lineage>
        <taxon>Bacteria</taxon>
        <taxon>Pseudomonadati</taxon>
        <taxon>Nitrospinota/Tectimicrobiota group</taxon>
        <taxon>Candidatus Tectimicrobiota</taxon>
        <taxon>Candidatus Entotheonellia</taxon>
        <taxon>Candidatus Entotheonellales</taxon>
        <taxon>Candidatus Entotheonellaceae</taxon>
        <taxon>Candidatus Entotheonella</taxon>
    </lineage>
</organism>
<accession>W4M7J3</accession>
<dbReference type="AlphaFoldDB" id="W4M7J3"/>
<evidence type="ECO:0000313" key="2">
    <source>
        <dbReference type="EMBL" id="ETX05881.1"/>
    </source>
</evidence>
<dbReference type="SUPFAM" id="SSF47413">
    <property type="entry name" value="lambda repressor-like DNA-binding domains"/>
    <property type="match status" value="1"/>
</dbReference>
<dbReference type="PANTHER" id="PTHR42883">
    <property type="entry name" value="GLUCOSE-1-PHOSPHATE THYMIDYLTRANSFERASE"/>
    <property type="match status" value="1"/>
</dbReference>
<dbReference type="Gene3D" id="3.90.550.10">
    <property type="entry name" value="Spore Coat Polysaccharide Biosynthesis Protein SpsA, Chain A"/>
    <property type="match status" value="1"/>
</dbReference>
<dbReference type="InterPro" id="IPR005835">
    <property type="entry name" value="NTP_transferase_dom"/>
</dbReference>
<dbReference type="HOGENOM" id="CLU_355516_0_0_7"/>
<dbReference type="Gene3D" id="1.10.260.40">
    <property type="entry name" value="lambda repressor-like DNA-binding domains"/>
    <property type="match status" value="1"/>
</dbReference>
<evidence type="ECO:0000259" key="1">
    <source>
        <dbReference type="PROSITE" id="PS50943"/>
    </source>
</evidence>
<sequence length="789" mass="91306">MNERTVRVDGNRIRRQRQKQGWSQQELADRCHLSKRTIEHIEHNRHRVLLHTISAIATALDVNRQDLLVTERSQTWNISDAYAWSDSESGGIIAIVIAGGKGTRLGRIGRLIPKPLIYTYDQPIINRVVDKLLDAKEIRKVYILTRKKQSLERFEHDSQREVDLETQFRDWKTVWYADQDRVELLFEEDFPPLFEENLSHRQDAEGAIAGLARFLQAAISSQSRNLESPLLHEGEKVLIAAADNLFEDDLRGFFAECSHWPDAIVNSYYDFHDPEKIRSKFGSVIINDGWITAYEEKPLNPKMNQTKASIAIYAFPYKQFLHLQEYMMNPLYGWDAPGNLIQWFVRDVYRQANDKDNQREGVRGYPLRGKWFDIGTDTDLIAANLWFGNNIILKKVTTVADLRLAQENNMLTDHYFLLCRELEIDGQKREIRIYFKSSDKICKLRESTEGDIPSVEDIKTAASHEQNWELLEPALYRKKKFRKQALKYPLLISGGVFLFDTHGSRLDVDEQGLSYNILSPDRTLLPLLEKDLGAPTDPGRLTTSAGRMDILDLRQVCYGELCEEFIFYGTEQLNGQMMLYVCAPDEFHDIRRRTLNRILDRGIEIPGLERARIEYQAKMDDENIDIVQRISPNELILPKSQSWSVEIYLDDILQSRCDGVVTIPDKQNGTLEFRIVSTADLSHFNPRIGVDLRINCVGRLMGIADGDGYQRRPFLMHADEVRRYYKGMLNRTRDELLDYLFDSQRESARVFAIGDSKTGRLSQFKAPVPVLSFTTSVKYLMNLIDYIVK</sequence>
<dbReference type="InterPro" id="IPR029044">
    <property type="entry name" value="Nucleotide-diphossugar_trans"/>
</dbReference>
<dbReference type="InterPro" id="IPR001387">
    <property type="entry name" value="Cro/C1-type_HTH"/>
</dbReference>
<dbReference type="SUPFAM" id="SSF53448">
    <property type="entry name" value="Nucleotide-diphospho-sugar transferases"/>
    <property type="match status" value="1"/>
</dbReference>
<dbReference type="EMBL" id="AZHX01000843">
    <property type="protein sequence ID" value="ETX05881.1"/>
    <property type="molecule type" value="Genomic_DNA"/>
</dbReference>
<protein>
    <recommendedName>
        <fullName evidence="1">HTH cro/C1-type domain-containing protein</fullName>
    </recommendedName>
</protein>
<comment type="caution">
    <text evidence="2">The sequence shown here is derived from an EMBL/GenBank/DDBJ whole genome shotgun (WGS) entry which is preliminary data.</text>
</comment>
<dbReference type="Proteomes" id="UP000019140">
    <property type="component" value="Unassembled WGS sequence"/>
</dbReference>
<gene>
    <name evidence="2" type="ORF">ETSY2_20410</name>
</gene>
<dbReference type="CDD" id="cd00093">
    <property type="entry name" value="HTH_XRE"/>
    <property type="match status" value="1"/>
</dbReference>
<dbReference type="PANTHER" id="PTHR42883:SF2">
    <property type="entry name" value="THYMIDYLYLTRANSFERASE"/>
    <property type="match status" value="1"/>
</dbReference>
<dbReference type="SMART" id="SM00530">
    <property type="entry name" value="HTH_XRE"/>
    <property type="match status" value="1"/>
</dbReference>
<dbReference type="PROSITE" id="PS50943">
    <property type="entry name" value="HTH_CROC1"/>
    <property type="match status" value="1"/>
</dbReference>
<dbReference type="Pfam" id="PF00483">
    <property type="entry name" value="NTP_transferase"/>
    <property type="match status" value="1"/>
</dbReference>